<evidence type="ECO:0000313" key="1">
    <source>
        <dbReference type="Proteomes" id="UP000887565"/>
    </source>
</evidence>
<dbReference type="Proteomes" id="UP000887565">
    <property type="component" value="Unplaced"/>
</dbReference>
<organism evidence="1 2">
    <name type="scientific">Romanomermis culicivorax</name>
    <name type="common">Nematode worm</name>
    <dbReference type="NCBI Taxonomy" id="13658"/>
    <lineage>
        <taxon>Eukaryota</taxon>
        <taxon>Metazoa</taxon>
        <taxon>Ecdysozoa</taxon>
        <taxon>Nematoda</taxon>
        <taxon>Enoplea</taxon>
        <taxon>Dorylaimia</taxon>
        <taxon>Mermithida</taxon>
        <taxon>Mermithoidea</taxon>
        <taxon>Mermithidae</taxon>
        <taxon>Romanomermis</taxon>
    </lineage>
</organism>
<keyword evidence="1" id="KW-1185">Reference proteome</keyword>
<dbReference type="AlphaFoldDB" id="A0A915I7P8"/>
<reference evidence="2" key="1">
    <citation type="submission" date="2022-11" db="UniProtKB">
        <authorList>
            <consortium name="WormBaseParasite"/>
        </authorList>
    </citation>
    <scope>IDENTIFICATION</scope>
</reference>
<evidence type="ECO:0000313" key="2">
    <source>
        <dbReference type="WBParaSite" id="nRc.2.0.1.t09354-RA"/>
    </source>
</evidence>
<sequence length="141" mass="15814">TAVSCKANSQGVSALLTSNWGFTVKGSSSPFKSVGVDFPLEVYEARSVPIKIMHREACTARNFEQTLSIPNRLFNSIEIIVNFIIMNDRFYVGGQTNAAEFVAKHQIAFQGSRRAIRYFNTSRPTVENFVTFEDWMTLGGY</sequence>
<accession>A0A915I7P8</accession>
<proteinExistence type="predicted"/>
<dbReference type="WBParaSite" id="nRc.2.0.1.t09354-RA">
    <property type="protein sequence ID" value="nRc.2.0.1.t09354-RA"/>
    <property type="gene ID" value="nRc.2.0.1.g09354"/>
</dbReference>
<name>A0A915I7P8_ROMCU</name>
<protein>
    <submittedName>
        <fullName evidence="2">Uncharacterized protein</fullName>
    </submittedName>
</protein>